<evidence type="ECO:0000256" key="3">
    <source>
        <dbReference type="ARBA" id="ARBA00022539"/>
    </source>
</evidence>
<keyword evidence="6 9" id="KW-0472">Membrane</keyword>
<dbReference type="SUPFAM" id="SSF56784">
    <property type="entry name" value="HAD-like"/>
    <property type="match status" value="1"/>
</dbReference>
<evidence type="ECO:0000256" key="2">
    <source>
        <dbReference type="ARBA" id="ARBA00006024"/>
    </source>
</evidence>
<dbReference type="InterPro" id="IPR027256">
    <property type="entry name" value="P-typ_ATPase_IB"/>
</dbReference>
<sequence>MKLRLTHEEKITLSMIGFSAALLCLGHWLTWPNPALLVYYGVAYLLVGGGVVVKACRNIIKGQVFDENFLMVVATVGAFMLQQYPEAVAVMLFYQLGEFFQNRAVANSRQSITALMDLRPDYANLELNGQVHQVRPEQVQVGDVIVIHPGEKVPVDGCIIAGQTYLNTAALTGESQPQYVTVGDDVLSGTIVQDGVVRVSVTKEFGASTASQILELVEHASEKKTVTENFIQRFAKVYTPIVVVLAALLAVVPPLVTGGAWAVWIQRALIFLVISCPCALVISIPLGFFGGLGAASKAGALIKGSNFLEALAGVKTVVYDKTGTLTQGEFAVVATVPHAGVAEADLIRMAALAETASPHPIAQSIVAYARLGHAAMDQVQDRKELVGQGVRACYQGQELLVGKRELLLQAGIILSQGETDLYQAGTQVYVAYGGQYQGLLVVADVVKPDSAATVAELRSLGITKQVMLTGDVPQVGQALANELRLDEVHCSCLPQDKVAYVDRYKQELAGHAQVAFVGDGLNDTPVLTSADVGIAMGGLGSDAAIGAADVVLMHDDPSSLVKVINIARKTKRIVWENIIFALGCKLLFLVLGALGLTSMWAAVFADVGVTVIAVVNSLRLLHTKDKQVGKIPPRPQIKGQNENKASIIS</sequence>
<dbReference type="PRINTS" id="PR00119">
    <property type="entry name" value="CATATPASE"/>
</dbReference>
<dbReference type="Gene3D" id="2.70.150.10">
    <property type="entry name" value="Calcium-transporting ATPase, cytoplasmic transduction domain A"/>
    <property type="match status" value="1"/>
</dbReference>
<comment type="subcellular location">
    <subcellularLocation>
        <location evidence="9">Cell membrane</location>
    </subcellularLocation>
    <subcellularLocation>
        <location evidence="1">Membrane</location>
        <topology evidence="1">Multi-pass membrane protein</topology>
    </subcellularLocation>
</comment>
<keyword evidence="4 9" id="KW-0812">Transmembrane</keyword>
<name>A0A7H9EHX8_9LACO</name>
<gene>
    <name evidence="12" type="primary">cadA</name>
    <name evidence="12" type="ORF">GTO87_00830</name>
</gene>
<feature type="transmembrane region" description="Helical" evidence="9">
    <location>
        <begin position="37"/>
        <end position="56"/>
    </location>
</feature>
<dbReference type="PANTHER" id="PTHR48085:SF5">
    <property type="entry name" value="CADMIUM_ZINC-TRANSPORTING ATPASE HMA4-RELATED"/>
    <property type="match status" value="1"/>
</dbReference>
<organism evidence="12 13">
    <name type="scientific">Ligilactobacillus saerimneri</name>
    <dbReference type="NCBI Taxonomy" id="228229"/>
    <lineage>
        <taxon>Bacteria</taxon>
        <taxon>Bacillati</taxon>
        <taxon>Bacillota</taxon>
        <taxon>Bacilli</taxon>
        <taxon>Lactobacillales</taxon>
        <taxon>Lactobacillaceae</taxon>
        <taxon>Ligilactobacillus</taxon>
    </lineage>
</organism>
<reference evidence="12 13" key="1">
    <citation type="submission" date="2020-01" db="EMBL/GenBank/DDBJ databases">
        <title>Complete and circular genome sequences of six lactobacillus isolates from horses.</title>
        <authorList>
            <person name="Hassan H.M."/>
        </authorList>
    </citation>
    <scope>NUCLEOTIDE SEQUENCE [LARGE SCALE GENOMIC DNA]</scope>
    <source>
        <strain evidence="12 13">1A</strain>
    </source>
</reference>
<dbReference type="NCBIfam" id="TIGR01512">
    <property type="entry name" value="ATPase-IB2_Cd"/>
    <property type="match status" value="1"/>
</dbReference>
<feature type="transmembrane region" description="Helical" evidence="9">
    <location>
        <begin position="12"/>
        <end position="31"/>
    </location>
</feature>
<keyword evidence="9" id="KW-0067">ATP-binding</keyword>
<evidence type="ECO:0000256" key="5">
    <source>
        <dbReference type="ARBA" id="ARBA00022989"/>
    </source>
</evidence>
<feature type="domain" description="P-type ATPase A" evidence="11">
    <location>
        <begin position="118"/>
        <end position="218"/>
    </location>
</feature>
<evidence type="ECO:0000259" key="11">
    <source>
        <dbReference type="Pfam" id="PF00122"/>
    </source>
</evidence>
<dbReference type="RefSeq" id="WP_180849148.1">
    <property type="nucleotide sequence ID" value="NZ_CP047418.1"/>
</dbReference>
<feature type="region of interest" description="Disordered" evidence="10">
    <location>
        <begin position="629"/>
        <end position="649"/>
    </location>
</feature>
<keyword evidence="9" id="KW-0547">Nucleotide-binding</keyword>
<proteinExistence type="inferred from homology"/>
<dbReference type="NCBIfam" id="TIGR01525">
    <property type="entry name" value="ATPase-IB_hvy"/>
    <property type="match status" value="1"/>
</dbReference>
<feature type="transmembrane region" description="Helical" evidence="9">
    <location>
        <begin position="268"/>
        <end position="295"/>
    </location>
</feature>
<evidence type="ECO:0000256" key="6">
    <source>
        <dbReference type="ARBA" id="ARBA00023136"/>
    </source>
</evidence>
<evidence type="ECO:0000256" key="7">
    <source>
        <dbReference type="ARBA" id="ARBA00039103"/>
    </source>
</evidence>
<evidence type="ECO:0000256" key="8">
    <source>
        <dbReference type="ARBA" id="ARBA00049338"/>
    </source>
</evidence>
<dbReference type="EMBL" id="CP047418">
    <property type="protein sequence ID" value="QLL77303.1"/>
    <property type="molecule type" value="Genomic_DNA"/>
</dbReference>
<dbReference type="GO" id="GO:0016887">
    <property type="term" value="F:ATP hydrolysis activity"/>
    <property type="evidence" value="ECO:0007669"/>
    <property type="project" value="InterPro"/>
</dbReference>
<dbReference type="Proteomes" id="UP000510886">
    <property type="component" value="Chromosome"/>
</dbReference>
<dbReference type="GO" id="GO:0005886">
    <property type="term" value="C:plasma membrane"/>
    <property type="evidence" value="ECO:0007669"/>
    <property type="project" value="UniProtKB-SubCell"/>
</dbReference>
<dbReference type="Pfam" id="PF00122">
    <property type="entry name" value="E1-E2_ATPase"/>
    <property type="match status" value="1"/>
</dbReference>
<dbReference type="NCBIfam" id="TIGR01494">
    <property type="entry name" value="ATPase_P-type"/>
    <property type="match status" value="1"/>
</dbReference>
<dbReference type="InterPro" id="IPR059000">
    <property type="entry name" value="ATPase_P-type_domA"/>
</dbReference>
<dbReference type="Gene3D" id="3.40.50.1000">
    <property type="entry name" value="HAD superfamily/HAD-like"/>
    <property type="match status" value="1"/>
</dbReference>
<dbReference type="KEGG" id="lsw:GTO87_00830"/>
<comment type="catalytic activity">
    <reaction evidence="8">
        <text>Cd(2+)(in) + ATP + H2O = Cd(2+)(out) + ADP + phosphate + H(+)</text>
        <dbReference type="Rhea" id="RHEA:12132"/>
        <dbReference type="ChEBI" id="CHEBI:15377"/>
        <dbReference type="ChEBI" id="CHEBI:15378"/>
        <dbReference type="ChEBI" id="CHEBI:30616"/>
        <dbReference type="ChEBI" id="CHEBI:43474"/>
        <dbReference type="ChEBI" id="CHEBI:48775"/>
        <dbReference type="ChEBI" id="CHEBI:456216"/>
        <dbReference type="EC" id="7.2.2.21"/>
    </reaction>
</comment>
<dbReference type="SUPFAM" id="SSF81653">
    <property type="entry name" value="Calcium ATPase, transduction domain A"/>
    <property type="match status" value="1"/>
</dbReference>
<comment type="similarity">
    <text evidence="2 9">Belongs to the cation transport ATPase (P-type) (TC 3.A.3) family. Type IB subfamily.</text>
</comment>
<feature type="compositionally biased region" description="Polar residues" evidence="10">
    <location>
        <begin position="638"/>
        <end position="649"/>
    </location>
</feature>
<dbReference type="Pfam" id="PF00702">
    <property type="entry name" value="Hydrolase"/>
    <property type="match status" value="1"/>
</dbReference>
<dbReference type="Gene3D" id="3.40.1110.10">
    <property type="entry name" value="Calcium-transporting ATPase, cytoplasmic domain N"/>
    <property type="match status" value="1"/>
</dbReference>
<dbReference type="SUPFAM" id="SSF81665">
    <property type="entry name" value="Calcium ATPase, transmembrane domain M"/>
    <property type="match status" value="1"/>
</dbReference>
<accession>A0A7H9EHX8</accession>
<dbReference type="InterPro" id="IPR023299">
    <property type="entry name" value="ATPase_P-typ_cyto_dom_N"/>
</dbReference>
<feature type="transmembrane region" description="Helical" evidence="9">
    <location>
        <begin position="574"/>
        <end position="594"/>
    </location>
</feature>
<dbReference type="EC" id="7.2.2.21" evidence="7"/>
<evidence type="ECO:0000313" key="12">
    <source>
        <dbReference type="EMBL" id="QLL77303.1"/>
    </source>
</evidence>
<dbReference type="InterPro" id="IPR008250">
    <property type="entry name" value="ATPase_P-typ_transduc_dom_A_sf"/>
</dbReference>
<evidence type="ECO:0000256" key="1">
    <source>
        <dbReference type="ARBA" id="ARBA00004141"/>
    </source>
</evidence>
<dbReference type="GO" id="GO:0005524">
    <property type="term" value="F:ATP binding"/>
    <property type="evidence" value="ECO:0007669"/>
    <property type="project" value="UniProtKB-UniRule"/>
</dbReference>
<evidence type="ECO:0000313" key="13">
    <source>
        <dbReference type="Proteomes" id="UP000510886"/>
    </source>
</evidence>
<evidence type="ECO:0000256" key="9">
    <source>
        <dbReference type="RuleBase" id="RU362081"/>
    </source>
</evidence>
<dbReference type="GO" id="GO:0008551">
    <property type="term" value="F:P-type cadmium transporter activity"/>
    <property type="evidence" value="ECO:0007669"/>
    <property type="project" value="UniProtKB-EC"/>
</dbReference>
<dbReference type="PROSITE" id="PS00154">
    <property type="entry name" value="ATPASE_E1_E2"/>
    <property type="match status" value="1"/>
</dbReference>
<feature type="transmembrane region" description="Helical" evidence="9">
    <location>
        <begin position="600"/>
        <end position="621"/>
    </location>
</feature>
<feature type="transmembrane region" description="Helical" evidence="9">
    <location>
        <begin position="237"/>
        <end position="256"/>
    </location>
</feature>
<dbReference type="InterPro" id="IPR001757">
    <property type="entry name" value="P_typ_ATPase"/>
</dbReference>
<dbReference type="GO" id="GO:0046872">
    <property type="term" value="F:metal ion binding"/>
    <property type="evidence" value="ECO:0007669"/>
    <property type="project" value="UniProtKB-KW"/>
</dbReference>
<dbReference type="InterPro" id="IPR023298">
    <property type="entry name" value="ATPase_P-typ_TM_dom_sf"/>
</dbReference>
<dbReference type="InterPro" id="IPR036412">
    <property type="entry name" value="HAD-like_sf"/>
</dbReference>
<dbReference type="PANTHER" id="PTHR48085">
    <property type="entry name" value="CADMIUM/ZINC-TRANSPORTING ATPASE HMA2-RELATED"/>
    <property type="match status" value="1"/>
</dbReference>
<protein>
    <recommendedName>
        <fullName evidence="7">Cd(2+)-exporting ATPase</fullName>
        <ecNumber evidence="7">7.2.2.21</ecNumber>
    </recommendedName>
</protein>
<dbReference type="InterPro" id="IPR018303">
    <property type="entry name" value="ATPase_P-typ_P_site"/>
</dbReference>
<dbReference type="InterPro" id="IPR051014">
    <property type="entry name" value="Cation_Transport_ATPase_IB"/>
</dbReference>
<evidence type="ECO:0000256" key="4">
    <source>
        <dbReference type="ARBA" id="ARBA00022692"/>
    </source>
</evidence>
<keyword evidence="5 9" id="KW-1133">Transmembrane helix</keyword>
<dbReference type="AlphaFoldDB" id="A0A7H9EHX8"/>
<keyword evidence="3" id="KW-0104">Cadmium</keyword>
<keyword evidence="9" id="KW-1003">Cell membrane</keyword>
<dbReference type="InterPro" id="IPR023214">
    <property type="entry name" value="HAD_sf"/>
</dbReference>
<evidence type="ECO:0000256" key="10">
    <source>
        <dbReference type="SAM" id="MobiDB-lite"/>
    </source>
</evidence>
<keyword evidence="9" id="KW-0479">Metal-binding</keyword>